<dbReference type="HOGENOM" id="CLU_586311_0_0_5"/>
<name>A5G1G9_ACICJ</name>
<sequence length="440" mass="46566">MGISNFPASLQPIIQQGFLEREFEQALRSRLGYRMVADRESFAVGIGETLTKTRAGLKPSVTTPLAAATNTNLDNGLTPQGWGVEQYTVTLNFYAATQDLNMVTSRVGIASQFLQNAATNGEQAARSLDELARNALFAPYFGGNTRVSATLASAAPSIEVDDIRGFTTVFVNGVQTAVSASYPLTVTVGSNTYLLIGVTPDVNNASSAPGGISGTLTFSNDVSVSDGTVGNAVRAATASAIVRPQGAGTTSALQATDTLTMSALLDAVATLRQNAVPEIDGVYNCYLDPVSARQLFADPDFRQLFQGATSSNAVFRQGMVNDFLGLRFITTTEAYVQSHPTLAGLYIRRPIVCGKGALIEADFAGIGADDVAPKDALVHIIDGVAMVTREPIDRLQQIIAQSWYWIGGFCAPSDTTTTPNTIPTATNSNFKRAVMIEHIG</sequence>
<dbReference type="Proteomes" id="UP000000245">
    <property type="component" value="Chromosome"/>
</dbReference>
<evidence type="ECO:0000313" key="1">
    <source>
        <dbReference type="EMBL" id="ABQ31701.1"/>
    </source>
</evidence>
<evidence type="ECO:0008006" key="3">
    <source>
        <dbReference type="Google" id="ProtNLM"/>
    </source>
</evidence>
<keyword evidence="2" id="KW-1185">Reference proteome</keyword>
<dbReference type="EMBL" id="CP000697">
    <property type="protein sequence ID" value="ABQ31701.1"/>
    <property type="molecule type" value="Genomic_DNA"/>
</dbReference>
<dbReference type="KEGG" id="acr:Acry_2510"/>
<dbReference type="RefSeq" id="WP_012040107.1">
    <property type="nucleotide sequence ID" value="NC_009484.1"/>
</dbReference>
<gene>
    <name evidence="1" type="ordered locus">Acry_2510</name>
</gene>
<accession>A5G1G9</accession>
<dbReference type="STRING" id="349163.Acry_2510"/>
<protein>
    <recommendedName>
        <fullName evidence="3">DUF4043 domain-containing protein</fullName>
    </recommendedName>
</protein>
<dbReference type="AlphaFoldDB" id="A5G1G9"/>
<dbReference type="eggNOG" id="ENOG502ZBRC">
    <property type="taxonomic scope" value="Bacteria"/>
</dbReference>
<organism evidence="1 2">
    <name type="scientific">Acidiphilium cryptum (strain JF-5)</name>
    <dbReference type="NCBI Taxonomy" id="349163"/>
    <lineage>
        <taxon>Bacteria</taxon>
        <taxon>Pseudomonadati</taxon>
        <taxon>Pseudomonadota</taxon>
        <taxon>Alphaproteobacteria</taxon>
        <taxon>Acetobacterales</taxon>
        <taxon>Acidocellaceae</taxon>
        <taxon>Acidiphilium</taxon>
    </lineage>
</organism>
<evidence type="ECO:0000313" key="2">
    <source>
        <dbReference type="Proteomes" id="UP000000245"/>
    </source>
</evidence>
<reference evidence="1 2" key="1">
    <citation type="submission" date="2007-05" db="EMBL/GenBank/DDBJ databases">
        <title>Complete sequence of chromosome of Acidiphilium cryptum JF-5.</title>
        <authorList>
            <consortium name="US DOE Joint Genome Institute"/>
            <person name="Copeland A."/>
            <person name="Lucas S."/>
            <person name="Lapidus A."/>
            <person name="Barry K."/>
            <person name="Detter J.C."/>
            <person name="Glavina del Rio T."/>
            <person name="Hammon N."/>
            <person name="Israni S."/>
            <person name="Dalin E."/>
            <person name="Tice H."/>
            <person name="Pitluck S."/>
            <person name="Sims D."/>
            <person name="Brettin T."/>
            <person name="Bruce D."/>
            <person name="Han C."/>
            <person name="Schmutz J."/>
            <person name="Larimer F."/>
            <person name="Land M."/>
            <person name="Hauser L."/>
            <person name="Kyrpides N."/>
            <person name="Kim E."/>
            <person name="Magnuson T."/>
            <person name="Richardson P."/>
        </authorList>
    </citation>
    <scope>NUCLEOTIDE SEQUENCE [LARGE SCALE GENOMIC DNA]</scope>
    <source>
        <strain evidence="1 2">JF-5</strain>
    </source>
</reference>
<proteinExistence type="predicted"/>